<sequence>MLALATLPGPVAPGIPGAADRASSGATGGHRPQPFGCHRASRPARGAGGARDVLLTDRAIAELG</sequence>
<evidence type="ECO:0000256" key="1">
    <source>
        <dbReference type="SAM" id="MobiDB-lite"/>
    </source>
</evidence>
<protein>
    <submittedName>
        <fullName evidence="2">Uncharacterized protein</fullName>
    </submittedName>
</protein>
<name>A0ABM9H2J8_STRGL</name>
<proteinExistence type="predicted"/>
<gene>
    <name evidence="2" type="ORF">SGL43_04873</name>
</gene>
<feature type="region of interest" description="Disordered" evidence="1">
    <location>
        <begin position="1"/>
        <end position="50"/>
    </location>
</feature>
<accession>A0ABM9H2J8</accession>
<keyword evidence="3" id="KW-1185">Reference proteome</keyword>
<dbReference type="EMBL" id="CAKXYP010000014">
    <property type="protein sequence ID" value="CAH9417826.1"/>
    <property type="molecule type" value="Genomic_DNA"/>
</dbReference>
<organism evidence="2 3">
    <name type="scientific">Streptomyces globisporus</name>
    <dbReference type="NCBI Taxonomy" id="1908"/>
    <lineage>
        <taxon>Bacteria</taxon>
        <taxon>Bacillati</taxon>
        <taxon>Actinomycetota</taxon>
        <taxon>Actinomycetes</taxon>
        <taxon>Kitasatosporales</taxon>
        <taxon>Streptomycetaceae</taxon>
        <taxon>Streptomyces</taxon>
    </lineage>
</organism>
<evidence type="ECO:0000313" key="3">
    <source>
        <dbReference type="Proteomes" id="UP001154015"/>
    </source>
</evidence>
<dbReference type="Proteomes" id="UP001154015">
    <property type="component" value="Unassembled WGS sequence"/>
</dbReference>
<feature type="compositionally biased region" description="Low complexity" evidence="1">
    <location>
        <begin position="8"/>
        <end position="19"/>
    </location>
</feature>
<comment type="caution">
    <text evidence="2">The sequence shown here is derived from an EMBL/GenBank/DDBJ whole genome shotgun (WGS) entry which is preliminary data.</text>
</comment>
<reference evidence="2" key="1">
    <citation type="submission" date="2022-03" db="EMBL/GenBank/DDBJ databases">
        <authorList>
            <person name="Leyn A S."/>
        </authorList>
    </citation>
    <scope>NUCLEOTIDE SEQUENCE</scope>
    <source>
        <strain evidence="2">Streptomyces globisporus 4-3</strain>
    </source>
</reference>
<evidence type="ECO:0000313" key="2">
    <source>
        <dbReference type="EMBL" id="CAH9417826.1"/>
    </source>
</evidence>